<evidence type="ECO:0000313" key="1">
    <source>
        <dbReference type="EMBL" id="MBW0473426.1"/>
    </source>
</evidence>
<sequence length="151" mass="17490">MLEKGWNPRHPYDTLKKGLVDIYPTPSSFIITLEKARNHANRCMQDSLKYEKDRWDESHKPPYFKVGDWVLVSTLYFINIKGPNKLKDSFSEPFMIKALHGPNSVHLELTGELMKKHPAFPVSLIKPNISSDKYLFPLEIPPPEEGEEKKL</sequence>
<gene>
    <name evidence="1" type="ORF">O181_013141</name>
</gene>
<evidence type="ECO:0000313" key="2">
    <source>
        <dbReference type="Proteomes" id="UP000765509"/>
    </source>
</evidence>
<organism evidence="1 2">
    <name type="scientific">Austropuccinia psidii MF-1</name>
    <dbReference type="NCBI Taxonomy" id="1389203"/>
    <lineage>
        <taxon>Eukaryota</taxon>
        <taxon>Fungi</taxon>
        <taxon>Dikarya</taxon>
        <taxon>Basidiomycota</taxon>
        <taxon>Pucciniomycotina</taxon>
        <taxon>Pucciniomycetes</taxon>
        <taxon>Pucciniales</taxon>
        <taxon>Sphaerophragmiaceae</taxon>
        <taxon>Austropuccinia</taxon>
    </lineage>
</organism>
<comment type="caution">
    <text evidence="1">The sequence shown here is derived from an EMBL/GenBank/DDBJ whole genome shotgun (WGS) entry which is preliminary data.</text>
</comment>
<keyword evidence="2" id="KW-1185">Reference proteome</keyword>
<protein>
    <submittedName>
        <fullName evidence="1">Uncharacterized protein</fullName>
    </submittedName>
</protein>
<dbReference type="OrthoDB" id="3929326at2759"/>
<dbReference type="Proteomes" id="UP000765509">
    <property type="component" value="Unassembled WGS sequence"/>
</dbReference>
<dbReference type="AlphaFoldDB" id="A0A9Q3GMY0"/>
<proteinExistence type="predicted"/>
<accession>A0A9Q3GMY0</accession>
<reference evidence="1" key="1">
    <citation type="submission" date="2021-03" db="EMBL/GenBank/DDBJ databases">
        <title>Draft genome sequence of rust myrtle Austropuccinia psidii MF-1, a brazilian biotype.</title>
        <authorList>
            <person name="Quecine M.C."/>
            <person name="Pachon D.M.R."/>
            <person name="Bonatelli M.L."/>
            <person name="Correr F.H."/>
            <person name="Franceschini L.M."/>
            <person name="Leite T.F."/>
            <person name="Margarido G.R.A."/>
            <person name="Almeida C.A."/>
            <person name="Ferrarezi J.A."/>
            <person name="Labate C.A."/>
        </authorList>
    </citation>
    <scope>NUCLEOTIDE SEQUENCE</scope>
    <source>
        <strain evidence="1">MF-1</strain>
    </source>
</reference>
<dbReference type="EMBL" id="AVOT02003407">
    <property type="protein sequence ID" value="MBW0473426.1"/>
    <property type="molecule type" value="Genomic_DNA"/>
</dbReference>
<name>A0A9Q3GMY0_9BASI</name>